<name>A0A3M8KVY4_9MICO</name>
<dbReference type="GO" id="GO:0009003">
    <property type="term" value="F:signal peptidase activity"/>
    <property type="evidence" value="ECO:0007669"/>
    <property type="project" value="UniProtKB-EC"/>
</dbReference>
<dbReference type="CDD" id="cd06462">
    <property type="entry name" value="Peptidase_S24_S26"/>
    <property type="match status" value="1"/>
</dbReference>
<dbReference type="GO" id="GO:0016020">
    <property type="term" value="C:membrane"/>
    <property type="evidence" value="ECO:0007669"/>
    <property type="project" value="UniProtKB-UniRule"/>
</dbReference>
<feature type="transmembrane region" description="Helical" evidence="3">
    <location>
        <begin position="173"/>
        <end position="191"/>
    </location>
</feature>
<feature type="transmembrane region" description="Helical" evidence="3">
    <location>
        <begin position="46"/>
        <end position="74"/>
    </location>
</feature>
<evidence type="ECO:0000256" key="3">
    <source>
        <dbReference type="SAM" id="Phobius"/>
    </source>
</evidence>
<keyword evidence="4" id="KW-0378">Hydrolase</keyword>
<evidence type="ECO:0000256" key="2">
    <source>
        <dbReference type="SAM" id="MobiDB-lite"/>
    </source>
</evidence>
<gene>
    <name evidence="4" type="ORF">EEJ31_13215</name>
</gene>
<keyword evidence="3" id="KW-0472">Membrane</keyword>
<dbReference type="EMBL" id="RDSR01000028">
    <property type="protein sequence ID" value="RNE56632.1"/>
    <property type="molecule type" value="Genomic_DNA"/>
</dbReference>
<evidence type="ECO:0000313" key="4">
    <source>
        <dbReference type="EMBL" id="RNE56632.1"/>
    </source>
</evidence>
<keyword evidence="5" id="KW-1185">Reference proteome</keyword>
<sequence length="362" mass="37894">MLQSQPSRLCRQYPAGCRREHPPLVHRDPGRVTTVIRLARLFKETALTVTAVVGAVCIAGFVANMFFGITLLVFRSGSMAPAIHTGALALAQQVPAADVHVGDVVSAHNAQGALITHRVVAIESAGGGTYAMTMRGDANDVADPTDYLVSSVDRIVWHIDDLGYLVPWAQQPFVVFLGGALVGAIVVSSVIRRSPRREPRDAGGPDTPANGSPSAVASRSRSLPAATTLLGVVVAVPLLATLLPPVRATYAAFTDTATASTSFRTLTEAQLRPVLDGCSVTADRLTVTWSDPTGAVPDRGYSVQSANSSAHIPADSSPYSWSTPLVADDLVTITAQHFASWSASIGVRVTTATDGSTTCSEV</sequence>
<evidence type="ECO:0000313" key="5">
    <source>
        <dbReference type="Proteomes" id="UP000279859"/>
    </source>
</evidence>
<comment type="caution">
    <text evidence="4">The sequence shown here is derived from an EMBL/GenBank/DDBJ whole genome shotgun (WGS) entry which is preliminary data.</text>
</comment>
<dbReference type="Proteomes" id="UP000279859">
    <property type="component" value="Unassembled WGS sequence"/>
</dbReference>
<feature type="region of interest" description="Disordered" evidence="2">
    <location>
        <begin position="195"/>
        <end position="218"/>
    </location>
</feature>
<evidence type="ECO:0000256" key="1">
    <source>
        <dbReference type="NCBIfam" id="TIGR02228"/>
    </source>
</evidence>
<feature type="compositionally biased region" description="Polar residues" evidence="2">
    <location>
        <begin position="209"/>
        <end position="218"/>
    </location>
</feature>
<feature type="transmembrane region" description="Helical" evidence="3">
    <location>
        <begin position="223"/>
        <end position="243"/>
    </location>
</feature>
<keyword evidence="3" id="KW-0812">Transmembrane</keyword>
<dbReference type="GO" id="GO:0004252">
    <property type="term" value="F:serine-type endopeptidase activity"/>
    <property type="evidence" value="ECO:0007669"/>
    <property type="project" value="UniProtKB-UniRule"/>
</dbReference>
<keyword evidence="3" id="KW-1133">Transmembrane helix</keyword>
<proteinExistence type="predicted"/>
<dbReference type="AlphaFoldDB" id="A0A3M8KVY4"/>
<organism evidence="4 5">
    <name type="scientific">Cryobacterium tepidiphilum</name>
    <dbReference type="NCBI Taxonomy" id="2486026"/>
    <lineage>
        <taxon>Bacteria</taxon>
        <taxon>Bacillati</taxon>
        <taxon>Actinomycetota</taxon>
        <taxon>Actinomycetes</taxon>
        <taxon>Micrococcales</taxon>
        <taxon>Microbacteriaceae</taxon>
        <taxon>Cryobacterium</taxon>
    </lineage>
</organism>
<dbReference type="EC" id="3.4.21.89" evidence="1"/>
<dbReference type="InterPro" id="IPR001733">
    <property type="entry name" value="Peptidase_S26B"/>
</dbReference>
<accession>A0A3M8KVY4</accession>
<reference evidence="4 5" key="1">
    <citation type="submission" date="2018-11" db="EMBL/GenBank/DDBJ databases">
        <title>Cryobacterium sp. nov., isolated from rhizosphere soil of lettuce.</title>
        <authorList>
            <person name="Wang Y."/>
        </authorList>
    </citation>
    <scope>NUCLEOTIDE SEQUENCE [LARGE SCALE GENOMIC DNA]</scope>
    <source>
        <strain evidence="4 5">NEAU-85</strain>
    </source>
</reference>
<dbReference type="NCBIfam" id="TIGR02228">
    <property type="entry name" value="sigpep_I_arch"/>
    <property type="match status" value="1"/>
</dbReference>
<protein>
    <recommendedName>
        <fullName evidence="1">Signal peptidase I</fullName>
        <ecNumber evidence="1">3.4.21.89</ecNumber>
    </recommendedName>
</protein>
<dbReference type="GO" id="GO:0006465">
    <property type="term" value="P:signal peptide processing"/>
    <property type="evidence" value="ECO:0007669"/>
    <property type="project" value="UniProtKB-UniRule"/>
</dbReference>